<evidence type="ECO:0000313" key="4">
    <source>
        <dbReference type="Proteomes" id="UP000009026"/>
    </source>
</evidence>
<sequence length="523" mass="56875">MRLPIRLLTLKSRRRAQRGQAIILGSLSFLVLALMVTLSFNLGHALRQKMGLQQHSDALAYSMAVLEARALNYYAVSNRAIAASYVAMNSVHAYMAAASVTGQMMRASQKNFNDIATIEAALCASCKTCFIHCIHALEARQIAGKFSRAGRDYDQKVRGLESNFNSAVRGLDVMVDNLHASQRTLHTRTRQAVQDGRNSGLDQLTRFSAPDASNLSDAVGGLNANEFDCAVDGMECRGSVASSSTEARAKVMTEIANATRSGWPASRKHKKGFGISVQRPNYLHSQFFRELRDIPNRGTYLVTSHQGTAKTVDDEGSIDSPGQRDQNPGRASAAQEEGTIFHQWRHGVGTNDYTSRVWSDCNGGGHDPNGAHSGSHTFQGVNANSFASCARTGNCFMKFRANPSSARDWGQPRVYSSLTRPLRMGDPSRAPWELNASAQIRIGHGEQGEASLSLAAQEGTVVSKALVYYHRFGPNGWREAPTLFSPYWRAKLHPISSEEAAEVLDAAGNSDGARLARVPGVSL</sequence>
<evidence type="ECO:0000256" key="2">
    <source>
        <dbReference type="SAM" id="Phobius"/>
    </source>
</evidence>
<protein>
    <submittedName>
        <fullName evidence="3">Uncharacterized protein</fullName>
    </submittedName>
</protein>
<evidence type="ECO:0000256" key="1">
    <source>
        <dbReference type="SAM" id="MobiDB-lite"/>
    </source>
</evidence>
<feature type="region of interest" description="Disordered" evidence="1">
    <location>
        <begin position="305"/>
        <end position="336"/>
    </location>
</feature>
<evidence type="ECO:0000313" key="3">
    <source>
        <dbReference type="EMBL" id="AKQ68903.1"/>
    </source>
</evidence>
<dbReference type="KEGG" id="mym:A176_005815"/>
<keyword evidence="2" id="KW-0472">Membrane</keyword>
<gene>
    <name evidence="3" type="ORF">A176_005815</name>
</gene>
<dbReference type="EMBL" id="CP012109">
    <property type="protein sequence ID" value="AKQ68903.1"/>
    <property type="molecule type" value="Genomic_DNA"/>
</dbReference>
<feature type="transmembrane region" description="Helical" evidence="2">
    <location>
        <begin position="21"/>
        <end position="40"/>
    </location>
</feature>
<dbReference type="eggNOG" id="COG4961">
    <property type="taxonomic scope" value="Bacteria"/>
</dbReference>
<dbReference type="STRING" id="1297742.A176_005815"/>
<dbReference type="Proteomes" id="UP000009026">
    <property type="component" value="Chromosome"/>
</dbReference>
<name>A0A0H4X4Y4_9BACT</name>
<dbReference type="OrthoDB" id="5377933at2"/>
<reference evidence="3 4" key="1">
    <citation type="journal article" date="2016" name="PLoS ONE">
        <title>Complete Genome Sequence and Comparative Genomics of a Novel Myxobacterium Myxococcus hansupus.</title>
        <authorList>
            <person name="Sharma G."/>
            <person name="Narwani T."/>
            <person name="Subramanian S."/>
        </authorList>
    </citation>
    <scope>NUCLEOTIDE SEQUENCE [LARGE SCALE GENOMIC DNA]</scope>
    <source>
        <strain evidence="4">mixupus</strain>
    </source>
</reference>
<dbReference type="RefSeq" id="WP_002635206.1">
    <property type="nucleotide sequence ID" value="NZ_CP012109.1"/>
</dbReference>
<keyword evidence="2" id="KW-0812">Transmembrane</keyword>
<proteinExistence type="predicted"/>
<accession>A0A0H4X4Y4</accession>
<keyword evidence="4" id="KW-1185">Reference proteome</keyword>
<keyword evidence="2" id="KW-1133">Transmembrane helix</keyword>
<dbReference type="AlphaFoldDB" id="A0A0H4X4Y4"/>
<dbReference type="PATRIC" id="fig|1297742.4.peg.5911"/>
<organism evidence="3 4">
    <name type="scientific">Pseudomyxococcus hansupus</name>
    <dbReference type="NCBI Taxonomy" id="1297742"/>
    <lineage>
        <taxon>Bacteria</taxon>
        <taxon>Pseudomonadati</taxon>
        <taxon>Myxococcota</taxon>
        <taxon>Myxococcia</taxon>
        <taxon>Myxococcales</taxon>
        <taxon>Cystobacterineae</taxon>
        <taxon>Myxococcaceae</taxon>
        <taxon>Pseudomyxococcus</taxon>
    </lineage>
</organism>